<dbReference type="AlphaFoldDB" id="A0A8B6DX98"/>
<dbReference type="Pfam" id="PF00194">
    <property type="entry name" value="Carb_anhydrase"/>
    <property type="match status" value="1"/>
</dbReference>
<dbReference type="SMART" id="SM01057">
    <property type="entry name" value="Carb_anhydrase"/>
    <property type="match status" value="1"/>
</dbReference>
<reference evidence="8" key="1">
    <citation type="submission" date="2018-11" db="EMBL/GenBank/DDBJ databases">
        <authorList>
            <person name="Alioto T."/>
            <person name="Alioto T."/>
        </authorList>
    </citation>
    <scope>NUCLEOTIDE SEQUENCE</scope>
</reference>
<feature type="signal peptide" evidence="6">
    <location>
        <begin position="1"/>
        <end position="22"/>
    </location>
</feature>
<gene>
    <name evidence="8" type="ORF">MGAL_10B089663</name>
</gene>
<proteinExistence type="inferred from homology"/>
<feature type="domain" description="Alpha-carbonic anhydrase" evidence="7">
    <location>
        <begin position="38"/>
        <end position="297"/>
    </location>
</feature>
<keyword evidence="6" id="KW-0732">Signal</keyword>
<sequence length="299" mass="34489">MVCGGLPAVFLLFLQRFVLIHGSTLIREDTPGSEMSVMEFGYDPHSIKGPGYWNMKWPSCGFSRQSPIDINTTYVTYGRPYEIRYNQENQDLPGNLINNGHTTAFYFEEKARYLYGVPGSPKDKFLLNELHFHFGNDRIHGSEHSINGQFFPIEVHMVHYNSKYRQPRIASMMPDGIIAVSVFLRIRKGPPNHVDTFIKTNIPRVKDPKGKPVKADLNPSLLLPFKRDFYTYRGSVSVPPCKNNIRWIIMKETRDISFLAYRAFLTLKTKEGEIISKYGNFRPIQDSSCNRLVEANFMY</sequence>
<dbReference type="InterPro" id="IPR001148">
    <property type="entry name" value="CA_dom"/>
</dbReference>
<evidence type="ECO:0000256" key="2">
    <source>
        <dbReference type="ARBA" id="ARBA00010718"/>
    </source>
</evidence>
<comment type="caution">
    <text evidence="8">The sequence shown here is derived from an EMBL/GenBank/DDBJ whole genome shotgun (WGS) entry which is preliminary data.</text>
</comment>
<organism evidence="8 9">
    <name type="scientific">Mytilus galloprovincialis</name>
    <name type="common">Mediterranean mussel</name>
    <dbReference type="NCBI Taxonomy" id="29158"/>
    <lineage>
        <taxon>Eukaryota</taxon>
        <taxon>Metazoa</taxon>
        <taxon>Spiralia</taxon>
        <taxon>Lophotrochozoa</taxon>
        <taxon>Mollusca</taxon>
        <taxon>Bivalvia</taxon>
        <taxon>Autobranchia</taxon>
        <taxon>Pteriomorphia</taxon>
        <taxon>Mytilida</taxon>
        <taxon>Mytiloidea</taxon>
        <taxon>Mytilidae</taxon>
        <taxon>Mytilinae</taxon>
        <taxon>Mytilus</taxon>
    </lineage>
</organism>
<dbReference type="GO" id="GO:0006730">
    <property type="term" value="P:one-carbon metabolic process"/>
    <property type="evidence" value="ECO:0007669"/>
    <property type="project" value="TreeGrafter"/>
</dbReference>
<evidence type="ECO:0000256" key="4">
    <source>
        <dbReference type="ARBA" id="ARBA00022723"/>
    </source>
</evidence>
<dbReference type="SUPFAM" id="SSF51069">
    <property type="entry name" value="Carbonic anhydrase"/>
    <property type="match status" value="1"/>
</dbReference>
<feature type="chain" id="PRO_5033092626" description="Carbonic anhydrase" evidence="6">
    <location>
        <begin position="23"/>
        <end position="299"/>
    </location>
</feature>
<dbReference type="GO" id="GO:0008270">
    <property type="term" value="F:zinc ion binding"/>
    <property type="evidence" value="ECO:0007669"/>
    <property type="project" value="UniProtKB-UniRule"/>
</dbReference>
<comment type="similarity">
    <text evidence="2 6">Belongs to the alpha-carbonic anhydrase family.</text>
</comment>
<comment type="function">
    <text evidence="6">Reversible hydration of carbon dioxide.</text>
</comment>
<dbReference type="Proteomes" id="UP000596742">
    <property type="component" value="Unassembled WGS sequence"/>
</dbReference>
<keyword evidence="3" id="KW-0964">Secreted</keyword>
<comment type="cofactor">
    <cofactor evidence="6">
        <name>Zn(2+)</name>
        <dbReference type="ChEBI" id="CHEBI:29105"/>
    </cofactor>
</comment>
<dbReference type="EMBL" id="UYJE01004127">
    <property type="protein sequence ID" value="VDI25175.1"/>
    <property type="molecule type" value="Genomic_DNA"/>
</dbReference>
<dbReference type="EC" id="4.2.1.1" evidence="6"/>
<evidence type="ECO:0000313" key="8">
    <source>
        <dbReference type="EMBL" id="VDI25175.1"/>
    </source>
</evidence>
<dbReference type="OrthoDB" id="429145at2759"/>
<dbReference type="PANTHER" id="PTHR18952:SF208">
    <property type="entry name" value="CARBONIC ANHYDRASE XA-RELATED"/>
    <property type="match status" value="1"/>
</dbReference>
<protein>
    <recommendedName>
        <fullName evidence="6">Carbonic anhydrase</fullName>
        <ecNumber evidence="6">4.2.1.1</ecNumber>
    </recommendedName>
</protein>
<evidence type="ECO:0000256" key="5">
    <source>
        <dbReference type="ARBA" id="ARBA00022833"/>
    </source>
</evidence>
<dbReference type="GO" id="GO:0004089">
    <property type="term" value="F:carbonate dehydratase activity"/>
    <property type="evidence" value="ECO:0007669"/>
    <property type="project" value="UniProtKB-UniRule"/>
</dbReference>
<dbReference type="InterPro" id="IPR018338">
    <property type="entry name" value="Carbonic_anhydrase_a-class_CS"/>
</dbReference>
<evidence type="ECO:0000259" key="7">
    <source>
        <dbReference type="PROSITE" id="PS51144"/>
    </source>
</evidence>
<evidence type="ECO:0000256" key="6">
    <source>
        <dbReference type="RuleBase" id="RU367011"/>
    </source>
</evidence>
<evidence type="ECO:0000256" key="3">
    <source>
        <dbReference type="ARBA" id="ARBA00022525"/>
    </source>
</evidence>
<keyword evidence="6 8" id="KW-0456">Lyase</keyword>
<keyword evidence="9" id="KW-1185">Reference proteome</keyword>
<comment type="subcellular location">
    <subcellularLocation>
        <location evidence="1">Secreted</location>
    </subcellularLocation>
</comment>
<dbReference type="CDD" id="cd00326">
    <property type="entry name" value="alpha_CA"/>
    <property type="match status" value="1"/>
</dbReference>
<dbReference type="GO" id="GO:0005576">
    <property type="term" value="C:extracellular region"/>
    <property type="evidence" value="ECO:0007669"/>
    <property type="project" value="UniProtKB-SubCell"/>
</dbReference>
<dbReference type="InterPro" id="IPR036398">
    <property type="entry name" value="CA_dom_sf"/>
</dbReference>
<name>A0A8B6DX98_MYTGA</name>
<dbReference type="InterPro" id="IPR023561">
    <property type="entry name" value="Carbonic_anhydrase_a-class"/>
</dbReference>
<keyword evidence="4 6" id="KW-0479">Metal-binding</keyword>
<dbReference type="Gene3D" id="3.10.200.10">
    <property type="entry name" value="Alpha carbonic anhydrase"/>
    <property type="match status" value="1"/>
</dbReference>
<evidence type="ECO:0000256" key="1">
    <source>
        <dbReference type="ARBA" id="ARBA00004613"/>
    </source>
</evidence>
<comment type="catalytic activity">
    <reaction evidence="6">
        <text>hydrogencarbonate + H(+) = CO2 + H2O</text>
        <dbReference type="Rhea" id="RHEA:10748"/>
        <dbReference type="ChEBI" id="CHEBI:15377"/>
        <dbReference type="ChEBI" id="CHEBI:15378"/>
        <dbReference type="ChEBI" id="CHEBI:16526"/>
        <dbReference type="ChEBI" id="CHEBI:17544"/>
        <dbReference type="EC" id="4.2.1.1"/>
    </reaction>
</comment>
<evidence type="ECO:0000313" key="9">
    <source>
        <dbReference type="Proteomes" id="UP000596742"/>
    </source>
</evidence>
<dbReference type="PANTHER" id="PTHR18952">
    <property type="entry name" value="CARBONIC ANHYDRASE"/>
    <property type="match status" value="1"/>
</dbReference>
<accession>A0A8B6DX98</accession>
<dbReference type="PROSITE" id="PS51144">
    <property type="entry name" value="ALPHA_CA_2"/>
    <property type="match status" value="1"/>
</dbReference>
<dbReference type="PROSITE" id="PS00162">
    <property type="entry name" value="ALPHA_CA_1"/>
    <property type="match status" value="1"/>
</dbReference>
<keyword evidence="5 6" id="KW-0862">Zinc</keyword>